<gene>
    <name evidence="23" type="ORF">B7Z01_08435</name>
</gene>
<dbReference type="Proteomes" id="UP000215595">
    <property type="component" value="Unassembled WGS sequence"/>
</dbReference>
<dbReference type="GO" id="GO:0046872">
    <property type="term" value="F:metal ion binding"/>
    <property type="evidence" value="ECO:0007669"/>
    <property type="project" value="UniProtKB-KW"/>
</dbReference>
<protein>
    <recommendedName>
        <fullName evidence="5">Carboxypeptidase Q</fullName>
    </recommendedName>
    <alternativeName>
        <fullName evidence="20">Plasma glutamate carboxypeptidase</fullName>
    </alternativeName>
</protein>
<evidence type="ECO:0000256" key="16">
    <source>
        <dbReference type="ARBA" id="ARBA00023145"/>
    </source>
</evidence>
<evidence type="ECO:0000256" key="14">
    <source>
        <dbReference type="ARBA" id="ARBA00023034"/>
    </source>
</evidence>
<evidence type="ECO:0000256" key="6">
    <source>
        <dbReference type="ARBA" id="ARBA00022525"/>
    </source>
</evidence>
<feature type="domain" description="Peptidase M28" evidence="22">
    <location>
        <begin position="259"/>
        <end position="455"/>
    </location>
</feature>
<keyword evidence="10 21" id="KW-0732">Signal</keyword>
<keyword evidence="17" id="KW-0325">Glycoprotein</keyword>
<evidence type="ECO:0000256" key="10">
    <source>
        <dbReference type="ARBA" id="ARBA00022729"/>
    </source>
</evidence>
<keyword evidence="11" id="KW-0378">Hydrolase</keyword>
<dbReference type="Gene3D" id="3.40.630.10">
    <property type="entry name" value="Zn peptidases"/>
    <property type="match status" value="1"/>
</dbReference>
<dbReference type="SUPFAM" id="SSF53187">
    <property type="entry name" value="Zn-dependent exopeptidases"/>
    <property type="match status" value="1"/>
</dbReference>
<keyword evidence="18" id="KW-0458">Lysosome</keyword>
<dbReference type="GO" id="GO:0005576">
    <property type="term" value="C:extracellular region"/>
    <property type="evidence" value="ECO:0007669"/>
    <property type="project" value="UniProtKB-SubCell"/>
</dbReference>
<evidence type="ECO:0000256" key="18">
    <source>
        <dbReference type="ARBA" id="ARBA00023228"/>
    </source>
</evidence>
<evidence type="ECO:0000256" key="19">
    <source>
        <dbReference type="ARBA" id="ARBA00025833"/>
    </source>
</evidence>
<evidence type="ECO:0000256" key="11">
    <source>
        <dbReference type="ARBA" id="ARBA00022801"/>
    </source>
</evidence>
<evidence type="ECO:0000256" key="9">
    <source>
        <dbReference type="ARBA" id="ARBA00022723"/>
    </source>
</evidence>
<evidence type="ECO:0000256" key="4">
    <source>
        <dbReference type="ARBA" id="ARBA00004613"/>
    </source>
</evidence>
<evidence type="ECO:0000256" key="3">
    <source>
        <dbReference type="ARBA" id="ARBA00004555"/>
    </source>
</evidence>
<dbReference type="EMBL" id="NCEB01000015">
    <property type="protein sequence ID" value="OYX33579.1"/>
    <property type="molecule type" value="Genomic_DNA"/>
</dbReference>
<evidence type="ECO:0000256" key="20">
    <source>
        <dbReference type="ARBA" id="ARBA00033328"/>
    </source>
</evidence>
<dbReference type="InterPro" id="IPR039866">
    <property type="entry name" value="CPQ"/>
</dbReference>
<dbReference type="PANTHER" id="PTHR12053:SF3">
    <property type="entry name" value="CARBOXYPEPTIDASE Q"/>
    <property type="match status" value="1"/>
</dbReference>
<proteinExistence type="predicted"/>
<keyword evidence="6" id="KW-0964">Secreted</keyword>
<accession>A0A258FN66</accession>
<keyword evidence="9" id="KW-0479">Metal-binding</keyword>
<keyword evidence="7" id="KW-0121">Carboxypeptidase</keyword>
<feature type="chain" id="PRO_5012378371" description="Carboxypeptidase Q" evidence="21">
    <location>
        <begin position="25"/>
        <end position="474"/>
    </location>
</feature>
<evidence type="ECO:0000259" key="22">
    <source>
        <dbReference type="Pfam" id="PF04389"/>
    </source>
</evidence>
<dbReference type="Pfam" id="PF04389">
    <property type="entry name" value="Peptidase_M28"/>
    <property type="match status" value="1"/>
</dbReference>
<name>A0A258FN66_9CAUL</name>
<evidence type="ECO:0000256" key="2">
    <source>
        <dbReference type="ARBA" id="ARBA00004371"/>
    </source>
</evidence>
<evidence type="ECO:0000256" key="7">
    <source>
        <dbReference type="ARBA" id="ARBA00022645"/>
    </source>
</evidence>
<dbReference type="Gene3D" id="3.50.30.30">
    <property type="match status" value="1"/>
</dbReference>
<comment type="subunit">
    <text evidence="19">Homodimer. The monomeric form is inactive while the homodimer is active.</text>
</comment>
<evidence type="ECO:0000256" key="12">
    <source>
        <dbReference type="ARBA" id="ARBA00022824"/>
    </source>
</evidence>
<dbReference type="GO" id="GO:0070573">
    <property type="term" value="F:metallodipeptidase activity"/>
    <property type="evidence" value="ECO:0007669"/>
    <property type="project" value="InterPro"/>
</dbReference>
<keyword evidence="13" id="KW-0862">Zinc</keyword>
<keyword evidence="8" id="KW-0645">Protease</keyword>
<evidence type="ECO:0000256" key="5">
    <source>
        <dbReference type="ARBA" id="ARBA00014116"/>
    </source>
</evidence>
<sequence length="474" mass="50080">MSVRLACSTALGAVLLLTAPAASAQDARTIAEAEALRDRALESNVAYSLVSELTTRFGPRLAGSTSEQASARWGADQFRAMGFDNVAIESFPLALWERGEARVEILSPFPQPLTVVALGGSIATPPAGIEGEAAIFETYQQLLDQPEGSLTGKIAVVLQDTVQAQDGRGYGATSPVRGQGPTEAARRGAIGYVLRSLGTHDHRFAHTGATRVGEGTVPAFAMSPPDADQLRRLIRLTDEPVRMRLFSTAGFTAQTTSQNVIGEVRGREAPDEVIVIGGHLDSWDLGTGAIDDGAGVAITAAALKLIEDMPRQPRRTIRVVWWGSEEVSQPPPAQGLAGARHYAETRRDQMASHVAISESDFGAGPIYSLGLPAATPPAFRQAALRVLTPLGILNDPAPATGGGPDTGPTVALGVPAFRLNQDGTDYFDTHHTVDDVLDRIDPASMTQNVAAWAAFLWLLADSDVDLRPETSSAP</sequence>
<keyword evidence="15" id="KW-0482">Metalloprotease</keyword>
<keyword evidence="16" id="KW-0865">Zymogen</keyword>
<keyword evidence="14" id="KW-0333">Golgi apparatus</keyword>
<comment type="caution">
    <text evidence="23">The sequence shown here is derived from an EMBL/GenBank/DDBJ whole genome shotgun (WGS) entry which is preliminary data.</text>
</comment>
<evidence type="ECO:0000256" key="15">
    <source>
        <dbReference type="ARBA" id="ARBA00023049"/>
    </source>
</evidence>
<reference evidence="23 24" key="1">
    <citation type="submission" date="2017-03" db="EMBL/GenBank/DDBJ databases">
        <title>Lifting the veil on microbial sulfur biogeochemistry in mining wastewaters.</title>
        <authorList>
            <person name="Kantor R.S."/>
            <person name="Colenbrander Nelson T."/>
            <person name="Marshall S."/>
            <person name="Bennett D."/>
            <person name="Apte S."/>
            <person name="Camacho D."/>
            <person name="Thomas B.C."/>
            <person name="Warren L.A."/>
            <person name="Banfield J.F."/>
        </authorList>
    </citation>
    <scope>NUCLEOTIDE SEQUENCE [LARGE SCALE GENOMIC DNA]</scope>
    <source>
        <strain evidence="23">32-69-9</strain>
    </source>
</reference>
<dbReference type="GO" id="GO:0005764">
    <property type="term" value="C:lysosome"/>
    <property type="evidence" value="ECO:0007669"/>
    <property type="project" value="UniProtKB-SubCell"/>
</dbReference>
<evidence type="ECO:0000256" key="21">
    <source>
        <dbReference type="SAM" id="SignalP"/>
    </source>
</evidence>
<dbReference type="PANTHER" id="PTHR12053">
    <property type="entry name" value="PROTEASE FAMILY M28 PLASMA GLUTAMATE CARBOXYPEPTIDASE-RELATED"/>
    <property type="match status" value="1"/>
</dbReference>
<evidence type="ECO:0000313" key="23">
    <source>
        <dbReference type="EMBL" id="OYX33579.1"/>
    </source>
</evidence>
<dbReference type="InterPro" id="IPR007484">
    <property type="entry name" value="Peptidase_M28"/>
</dbReference>
<dbReference type="GO" id="GO:0004180">
    <property type="term" value="F:carboxypeptidase activity"/>
    <property type="evidence" value="ECO:0007669"/>
    <property type="project" value="UniProtKB-KW"/>
</dbReference>
<comment type="subcellular location">
    <subcellularLocation>
        <location evidence="1">Endoplasmic reticulum</location>
    </subcellularLocation>
    <subcellularLocation>
        <location evidence="3">Golgi apparatus</location>
    </subcellularLocation>
    <subcellularLocation>
        <location evidence="2">Lysosome</location>
    </subcellularLocation>
    <subcellularLocation>
        <location evidence="4">Secreted</location>
    </subcellularLocation>
</comment>
<keyword evidence="12" id="KW-0256">Endoplasmic reticulum</keyword>
<organism evidence="23 24">
    <name type="scientific">Brevundimonas subvibrioides</name>
    <dbReference type="NCBI Taxonomy" id="74313"/>
    <lineage>
        <taxon>Bacteria</taxon>
        <taxon>Pseudomonadati</taxon>
        <taxon>Pseudomonadota</taxon>
        <taxon>Alphaproteobacteria</taxon>
        <taxon>Caulobacterales</taxon>
        <taxon>Caulobacteraceae</taxon>
        <taxon>Brevundimonas</taxon>
    </lineage>
</organism>
<evidence type="ECO:0000256" key="13">
    <source>
        <dbReference type="ARBA" id="ARBA00022833"/>
    </source>
</evidence>
<dbReference type="AlphaFoldDB" id="A0A258FN66"/>
<evidence type="ECO:0000256" key="8">
    <source>
        <dbReference type="ARBA" id="ARBA00022670"/>
    </source>
</evidence>
<evidence type="ECO:0000256" key="17">
    <source>
        <dbReference type="ARBA" id="ARBA00023180"/>
    </source>
</evidence>
<feature type="signal peptide" evidence="21">
    <location>
        <begin position="1"/>
        <end position="24"/>
    </location>
</feature>
<evidence type="ECO:0000256" key="1">
    <source>
        <dbReference type="ARBA" id="ARBA00004240"/>
    </source>
</evidence>
<dbReference type="GO" id="GO:0006508">
    <property type="term" value="P:proteolysis"/>
    <property type="evidence" value="ECO:0007669"/>
    <property type="project" value="UniProtKB-KW"/>
</dbReference>
<evidence type="ECO:0000313" key="24">
    <source>
        <dbReference type="Proteomes" id="UP000215595"/>
    </source>
</evidence>